<feature type="transmembrane region" description="Helical" evidence="5">
    <location>
        <begin position="69"/>
        <end position="87"/>
    </location>
</feature>
<dbReference type="EMBL" id="JACAZE010000004">
    <property type="protein sequence ID" value="KAF7318550.1"/>
    <property type="molecule type" value="Genomic_DNA"/>
</dbReference>
<dbReference type="Gene3D" id="3.40.50.12550">
    <property type="entry name" value="Ubiquitin-activating enzyme E1, inactive adenylation domain, subdomain 2"/>
    <property type="match status" value="1"/>
</dbReference>
<feature type="transmembrane region" description="Helical" evidence="5">
    <location>
        <begin position="29"/>
        <end position="48"/>
    </location>
</feature>
<dbReference type="SUPFAM" id="SSF69572">
    <property type="entry name" value="Activating enzymes of the ubiquitin-like proteins"/>
    <property type="match status" value="3"/>
</dbReference>
<dbReference type="InterPro" id="IPR018965">
    <property type="entry name" value="Ub-activating_enz_E1_C"/>
</dbReference>
<dbReference type="GO" id="GO:0016567">
    <property type="term" value="P:protein ubiquitination"/>
    <property type="evidence" value="ECO:0007669"/>
    <property type="project" value="UniProtKB-UniPathway"/>
</dbReference>
<feature type="transmembrane region" description="Helical" evidence="5">
    <location>
        <begin position="268"/>
        <end position="287"/>
    </location>
</feature>
<dbReference type="Gene3D" id="3.40.50.720">
    <property type="entry name" value="NAD(P)-binding Rossmann-like Domain"/>
    <property type="match status" value="1"/>
</dbReference>
<dbReference type="Gene3D" id="2.40.30.180">
    <property type="entry name" value="Ubiquitin-activating enzyme E1, FCCH domain"/>
    <property type="match status" value="1"/>
</dbReference>
<protein>
    <submittedName>
        <fullName evidence="7">UBA-e1-C domain-containing protein</fullName>
    </submittedName>
</protein>
<reference evidence="7" key="1">
    <citation type="submission" date="2020-05" db="EMBL/GenBank/DDBJ databases">
        <title>Mycena genomes resolve the evolution of fungal bioluminescence.</title>
        <authorList>
            <person name="Tsai I.J."/>
        </authorList>
    </citation>
    <scope>NUCLEOTIDE SEQUENCE</scope>
    <source>
        <strain evidence="7">110903Hualien_Pintung</strain>
    </source>
</reference>
<dbReference type="SMART" id="SM00985">
    <property type="entry name" value="UBA_e1_C"/>
    <property type="match status" value="1"/>
</dbReference>
<dbReference type="GO" id="GO:0005737">
    <property type="term" value="C:cytoplasm"/>
    <property type="evidence" value="ECO:0007669"/>
    <property type="project" value="TreeGrafter"/>
</dbReference>
<dbReference type="Pfam" id="PF09358">
    <property type="entry name" value="E1_UFD"/>
    <property type="match status" value="1"/>
</dbReference>
<dbReference type="InterPro" id="IPR000594">
    <property type="entry name" value="ThiF_NAD_FAD-bd"/>
</dbReference>
<dbReference type="InterPro" id="IPR045340">
    <property type="entry name" value="DUF6533"/>
</dbReference>
<evidence type="ECO:0000256" key="3">
    <source>
        <dbReference type="ARBA" id="ARBA00022598"/>
    </source>
</evidence>
<evidence type="ECO:0000313" key="8">
    <source>
        <dbReference type="Proteomes" id="UP000613580"/>
    </source>
</evidence>
<dbReference type="PANTHER" id="PTHR10953:SF246">
    <property type="entry name" value="UBIQUITIN ACTIVATING ENZYME"/>
    <property type="match status" value="1"/>
</dbReference>
<evidence type="ECO:0000259" key="6">
    <source>
        <dbReference type="SMART" id="SM00985"/>
    </source>
</evidence>
<keyword evidence="5" id="KW-0812">Transmembrane</keyword>
<dbReference type="Gene3D" id="3.50.50.80">
    <property type="entry name" value="Ubiquitin-activating enzyme E1, inactive adenylation domain, subdomain 1"/>
    <property type="match status" value="1"/>
</dbReference>
<name>A0A8H6TMT5_MYCCL</name>
<dbReference type="InterPro" id="IPR045886">
    <property type="entry name" value="ThiF/MoeB/HesA"/>
</dbReference>
<sequence length="1322" mass="146570">MSYGLTDFSSPFALTANSTPGSQAELDSLYVGNLIPLHVVLAALTWVLHDYCITVEDEIRYIWPQRLNVMKLLFLWIRYYTFALSVAHYPHALILFCRIVLLLFDAIQIHVFAIPNITSDGLCVAMDTIIRVVGAASLWSIEIIMQLRVYALYNRSKRVAAINLALFLISIAAFLWILVYNHAHRAAVIADAIHLPLPGCPTVHSGIEWAQWVPATIFEGKRDIVKGYRALLPLHTILLRDNILYFFGVCVLLIFNNLMTVNVTHIPWFSYGPFHAAVGIMTARMLINLRKAASKERELDMGFIGSGPAASVAIGGWAGAGGMAAICASSALVVGLDGLGAEVAKNLCLAGFKSLTMVDSTVVSIEDLGSQFLLRENDVGMHTRAGASAPRLRELMPDVEVRVLPALTQDALAQADVVVLCNAPISQQIQVDKSARDAGVHFVAVETRGLFGRLFVDFGDRYTYLPSTREDVKEGRIISVEDGIIRCPRELPHGLGDGDFVVFSGLDGPIGDHLHGDSPLRVSVVDRFAFKVDGFVSQAGESYVSEDAKGMFRSVLEQKTITFKSLEECLAAAAPPLFVANEDPAARRRASNLHQAFDCIHRFRDLNDGALPRVRNAADAAAVLQLAPALGTEDGQHITRELAFQARGSVPPFNALLGALAAHQAIAACTKVMTPLHNGQLWYLDALDCLPRELPTEEQCQPRASRYDCQIAVFGRSFVEDKVKRSRQLLVGAGSIGTEILRNWALMGVGAGRDGDALHLVDSDFVQRHNLPTGGGLFGRSAIESTKVHIASRAVESINPDLKGKLRIWNAPFAHPDDGIDTFRHFHKVDVLTSAVDNIKTRLVLDAQCIVNLRPLIDVGMEGTKGHVQVVIPHHSESYASQTDYRGPEDVGFVHKNPYKIDHAFLWADNMLADLFVHPARRVNQYLTSSAEEFFLHMKTTFSAESEIEVIQSHLAEDRRPTTFADCVQWARTLFEQLFVEEPAHIGQVIPAEAMTPEMKRYWTWPRVFPTSVVFNSETSVHKQFVFAAATLRAMNYHIEPETELLHTLHVPTPLDPSRRGSAETPSDSDPEHMLRRLIAALPPRSSLPENFYMVPIDVDPEAAPATSSTILEFLQAATNLRAAGYSIKPVADRRIIRRLLHNNVPKLVTTAAVAGALACLELYKARHILIRFLLSLIPETIVDKKPTLTSHQNTYFNLALPLLAFSAPAKPKITRYGKHEWTLWDRFVFTDRKMTLATFIAWFMENHQLHVGMVSYGVTMVWSNFLSAEKSEARLNMHFKELIETVTRKPLSAETVQLVVEVMVEDETGEDVEVPFCVIHI</sequence>
<proteinExistence type="inferred from homology"/>
<keyword evidence="8" id="KW-1185">Reference proteome</keyword>
<feature type="transmembrane region" description="Helical" evidence="5">
    <location>
        <begin position="93"/>
        <end position="117"/>
    </location>
</feature>
<evidence type="ECO:0000313" key="7">
    <source>
        <dbReference type="EMBL" id="KAF7318550.1"/>
    </source>
</evidence>
<comment type="pathway">
    <text evidence="1">Protein modification; protein ubiquitination.</text>
</comment>
<feature type="region of interest" description="Disordered" evidence="4">
    <location>
        <begin position="1051"/>
        <end position="1071"/>
    </location>
</feature>
<keyword evidence="5" id="KW-1133">Transmembrane helix</keyword>
<dbReference type="InterPro" id="IPR019572">
    <property type="entry name" value="UBA_E1_SCCH"/>
</dbReference>
<comment type="similarity">
    <text evidence="2">Belongs to the ubiquitin-activating E1 family.</text>
</comment>
<keyword evidence="3" id="KW-0436">Ligase</keyword>
<dbReference type="OrthoDB" id="10252231at2759"/>
<dbReference type="Gene3D" id="1.10.10.2660">
    <property type="entry name" value="Ubiquitin-activating enzyme E1, SCCH domain"/>
    <property type="match status" value="1"/>
</dbReference>
<dbReference type="GO" id="GO:0019948">
    <property type="term" value="F:SUMO activating enzyme activity"/>
    <property type="evidence" value="ECO:0007669"/>
    <property type="project" value="TreeGrafter"/>
</dbReference>
<accession>A0A8H6TMT5</accession>
<dbReference type="InterPro" id="IPR038252">
    <property type="entry name" value="UBA_E1_C_sf"/>
</dbReference>
<dbReference type="PANTHER" id="PTHR10953">
    <property type="entry name" value="UBIQUITIN-ACTIVATING ENZYME E1"/>
    <property type="match status" value="1"/>
</dbReference>
<evidence type="ECO:0000256" key="1">
    <source>
        <dbReference type="ARBA" id="ARBA00004906"/>
    </source>
</evidence>
<feature type="transmembrane region" description="Helical" evidence="5">
    <location>
        <begin position="243"/>
        <end position="262"/>
    </location>
</feature>
<evidence type="ECO:0000256" key="5">
    <source>
        <dbReference type="SAM" id="Phobius"/>
    </source>
</evidence>
<dbReference type="InterPro" id="IPR042063">
    <property type="entry name" value="Ubi_acti_E1_SCCH"/>
</dbReference>
<dbReference type="PRINTS" id="PR01849">
    <property type="entry name" value="UBIQUITINACT"/>
</dbReference>
<comment type="caution">
    <text evidence="7">The sequence shown here is derived from an EMBL/GenBank/DDBJ whole genome shotgun (WGS) entry which is preliminary data.</text>
</comment>
<evidence type="ECO:0000256" key="4">
    <source>
        <dbReference type="SAM" id="MobiDB-lite"/>
    </source>
</evidence>
<dbReference type="Proteomes" id="UP000613580">
    <property type="component" value="Unassembled WGS sequence"/>
</dbReference>
<dbReference type="InterPro" id="IPR035985">
    <property type="entry name" value="Ubiquitin-activating_enz"/>
</dbReference>
<dbReference type="InterPro" id="IPR000011">
    <property type="entry name" value="UBQ/SUMO-activ_enz_E1-like"/>
</dbReference>
<dbReference type="GO" id="GO:0016925">
    <property type="term" value="P:protein sumoylation"/>
    <property type="evidence" value="ECO:0007669"/>
    <property type="project" value="TreeGrafter"/>
</dbReference>
<dbReference type="Pfam" id="PF00899">
    <property type="entry name" value="ThiF"/>
    <property type="match status" value="2"/>
</dbReference>
<dbReference type="GO" id="GO:0031510">
    <property type="term" value="C:SUMO activating enzyme complex"/>
    <property type="evidence" value="ECO:0007669"/>
    <property type="project" value="TreeGrafter"/>
</dbReference>
<dbReference type="FunFam" id="3.10.290.60:FF:000001">
    <property type="entry name" value="Ubiquitin-activating enzyme E1 2"/>
    <property type="match status" value="1"/>
</dbReference>
<evidence type="ECO:0000256" key="2">
    <source>
        <dbReference type="ARBA" id="ARBA00005673"/>
    </source>
</evidence>
<dbReference type="InterPro" id="IPR042302">
    <property type="entry name" value="E1_FCCH_sf"/>
</dbReference>
<organism evidence="7 8">
    <name type="scientific">Mycena chlorophos</name>
    <name type="common">Agaric fungus</name>
    <name type="synonym">Agaricus chlorophos</name>
    <dbReference type="NCBI Taxonomy" id="658473"/>
    <lineage>
        <taxon>Eukaryota</taxon>
        <taxon>Fungi</taxon>
        <taxon>Dikarya</taxon>
        <taxon>Basidiomycota</taxon>
        <taxon>Agaricomycotina</taxon>
        <taxon>Agaricomycetes</taxon>
        <taxon>Agaricomycetidae</taxon>
        <taxon>Agaricales</taxon>
        <taxon>Marasmiineae</taxon>
        <taxon>Mycenaceae</taxon>
        <taxon>Mycena</taxon>
    </lineage>
</organism>
<dbReference type="InterPro" id="IPR042449">
    <property type="entry name" value="Ub-E1_IAD_1"/>
</dbReference>
<gene>
    <name evidence="7" type="ORF">HMN09_00365300</name>
</gene>
<feature type="transmembrane region" description="Helical" evidence="5">
    <location>
        <begin position="299"/>
        <end position="320"/>
    </location>
</feature>
<dbReference type="Pfam" id="PF20151">
    <property type="entry name" value="DUF6533"/>
    <property type="match status" value="1"/>
</dbReference>
<dbReference type="Gene3D" id="3.10.290.60">
    <property type="entry name" value="Ubiquitin-activating enzyme E1, UFD domain"/>
    <property type="match status" value="1"/>
</dbReference>
<dbReference type="Pfam" id="PF10585">
    <property type="entry name" value="UBA_E1_SCCH"/>
    <property type="match status" value="1"/>
</dbReference>
<feature type="transmembrane region" description="Helical" evidence="5">
    <location>
        <begin position="159"/>
        <end position="179"/>
    </location>
</feature>
<feature type="transmembrane region" description="Helical" evidence="5">
    <location>
        <begin position="129"/>
        <end position="153"/>
    </location>
</feature>
<dbReference type="UniPathway" id="UPA00143"/>
<keyword evidence="5" id="KW-0472">Membrane</keyword>
<feature type="domain" description="Ubiquitin-activating enzyme E1 C-terminal" evidence="6">
    <location>
        <begin position="1192"/>
        <end position="1318"/>
    </location>
</feature>